<sequence length="33" mass="3910">MVTIPEGYRFPPECRRRSYCRRLGASSGHELER</sequence>
<organism evidence="1">
    <name type="scientific">Spirodela intermedia</name>
    <name type="common">Intermediate duckweed</name>
    <dbReference type="NCBI Taxonomy" id="51605"/>
    <lineage>
        <taxon>Eukaryota</taxon>
        <taxon>Viridiplantae</taxon>
        <taxon>Streptophyta</taxon>
        <taxon>Embryophyta</taxon>
        <taxon>Tracheophyta</taxon>
        <taxon>Spermatophyta</taxon>
        <taxon>Magnoliopsida</taxon>
        <taxon>Liliopsida</taxon>
        <taxon>Araceae</taxon>
        <taxon>Lemnoideae</taxon>
        <taxon>Spirodela</taxon>
    </lineage>
</organism>
<keyword evidence="2" id="KW-1185">Reference proteome</keyword>
<protein>
    <submittedName>
        <fullName evidence="1">Uncharacterized protein</fullName>
    </submittedName>
</protein>
<evidence type="ECO:0000313" key="1">
    <source>
        <dbReference type="EMBL" id="CAA2628194.1"/>
    </source>
</evidence>
<dbReference type="EMBL" id="LR743597">
    <property type="protein sequence ID" value="CAA2628194.1"/>
    <property type="molecule type" value="Genomic_DNA"/>
</dbReference>
<reference evidence="1 2" key="1">
    <citation type="submission" date="2019-12" db="EMBL/GenBank/DDBJ databases">
        <authorList>
            <person name="Scholz U."/>
            <person name="Mascher M."/>
            <person name="Fiebig A."/>
        </authorList>
    </citation>
    <scope>NUCLEOTIDE SEQUENCE</scope>
</reference>
<gene>
    <name evidence="1" type="ORF">SI7747_10013841</name>
</gene>
<accession>A0A7I8JB51</accession>
<dbReference type="EMBL" id="CACRZD030000010">
    <property type="protein sequence ID" value="CAA6667448.1"/>
    <property type="molecule type" value="Genomic_DNA"/>
</dbReference>
<proteinExistence type="predicted"/>
<dbReference type="Proteomes" id="UP001189122">
    <property type="component" value="Unassembled WGS sequence"/>
</dbReference>
<evidence type="ECO:0000313" key="2">
    <source>
        <dbReference type="Proteomes" id="UP001189122"/>
    </source>
</evidence>
<dbReference type="AlphaFoldDB" id="A0A7I8JB51"/>
<name>A0A7I8JB51_SPIIN</name>